<organism evidence="1 2">
    <name type="scientific">Pseudorhodoplanes sinuspersici</name>
    <dbReference type="NCBI Taxonomy" id="1235591"/>
    <lineage>
        <taxon>Bacteria</taxon>
        <taxon>Pseudomonadati</taxon>
        <taxon>Pseudomonadota</taxon>
        <taxon>Alphaproteobacteria</taxon>
        <taxon>Hyphomicrobiales</taxon>
        <taxon>Pseudorhodoplanes</taxon>
    </lineage>
</organism>
<gene>
    <name evidence="1" type="ORF">CAK95_23580</name>
</gene>
<dbReference type="EMBL" id="CP021112">
    <property type="protein sequence ID" value="ARQ01746.1"/>
    <property type="molecule type" value="Genomic_DNA"/>
</dbReference>
<protein>
    <submittedName>
        <fullName evidence="1">Uncharacterized protein</fullName>
    </submittedName>
</protein>
<dbReference type="STRING" id="1235591.CAK95_23580"/>
<dbReference type="RefSeq" id="WP_086090140.1">
    <property type="nucleotide sequence ID" value="NZ_CP021112.1"/>
</dbReference>
<reference evidence="1 2" key="1">
    <citation type="submission" date="2017-05" db="EMBL/GenBank/DDBJ databases">
        <title>Full genome sequence of Pseudorhodoplanes sinuspersici.</title>
        <authorList>
            <person name="Dastgheib S.M.M."/>
            <person name="Shavandi M."/>
            <person name="Tirandaz H."/>
        </authorList>
    </citation>
    <scope>NUCLEOTIDE SEQUENCE [LARGE SCALE GENOMIC DNA]</scope>
    <source>
        <strain evidence="1 2">RIPI110</strain>
    </source>
</reference>
<dbReference type="Proteomes" id="UP000194137">
    <property type="component" value="Chromosome"/>
</dbReference>
<name>A0A1W6ZWQ1_9HYPH</name>
<keyword evidence="2" id="KW-1185">Reference proteome</keyword>
<evidence type="ECO:0000313" key="1">
    <source>
        <dbReference type="EMBL" id="ARQ01746.1"/>
    </source>
</evidence>
<dbReference type="OrthoDB" id="8124867at2"/>
<proteinExistence type="predicted"/>
<sequence>MSLQGPIVVVAEKRSSKLLEAISIAGAFPVIEASCEDAAAAIAAADPTAIILADSRAATDPALAECLSRDITRKSPIVPVVACAGPEDTLSYREALMIGREATPAAVTARVASVLRVRTLHASVLRRAEAAQAAGKTVPTTSTSDPIEDATVILAGRGRTYPELSVGIGEHTGLIGVLTIEAAARFLKTRDADGLVIGDGFRPQSVEAILTIVAEDSRFRDLPIGVIGHQLSIDERELPHLVFADDPRSLVTKILPLVRLHAFERRLRRTLQNFDQDGVVDPATGLLHQAAFIAELDRVIRDADQHSSGLSLARFTFDASFDNRAINDAARMIGKLKRTADFGCRDDDGTILLAFAETDMRRAQAVTRRFTNVLKHTMLLPENPRAPATPRVILTRRKPADTVASLLSRVTIPAVAAE</sequence>
<accession>A0A1W6ZWQ1</accession>
<dbReference type="AlphaFoldDB" id="A0A1W6ZWQ1"/>
<evidence type="ECO:0000313" key="2">
    <source>
        <dbReference type="Proteomes" id="UP000194137"/>
    </source>
</evidence>
<dbReference type="KEGG" id="psin:CAK95_23580"/>